<keyword evidence="3 6" id="KW-0540">Nuclease</keyword>
<dbReference type="HAMAP" id="MF_00337">
    <property type="entry name" value="Exonuc_7_S"/>
    <property type="match status" value="1"/>
</dbReference>
<reference evidence="9" key="1">
    <citation type="journal article" date="2019" name="Int. J. Syst. Evol. Microbiol.">
        <title>The Global Catalogue of Microorganisms (GCM) 10K type strain sequencing project: providing services to taxonomists for standard genome sequencing and annotation.</title>
        <authorList>
            <consortium name="The Broad Institute Genomics Platform"/>
            <consortium name="The Broad Institute Genome Sequencing Center for Infectious Disease"/>
            <person name="Wu L."/>
            <person name="Ma J."/>
        </authorList>
    </citation>
    <scope>NUCLEOTIDE SEQUENCE [LARGE SCALE GENOMIC DNA]</scope>
    <source>
        <strain evidence="9">CCUG 56042</strain>
    </source>
</reference>
<evidence type="ECO:0000256" key="3">
    <source>
        <dbReference type="ARBA" id="ARBA00022722"/>
    </source>
</evidence>
<comment type="subunit">
    <text evidence="6">Heterooligomer composed of large and small subunits.</text>
</comment>
<dbReference type="SUPFAM" id="SSF116842">
    <property type="entry name" value="XseB-like"/>
    <property type="match status" value="1"/>
</dbReference>
<feature type="compositionally biased region" description="Basic and acidic residues" evidence="7">
    <location>
        <begin position="1"/>
        <end position="10"/>
    </location>
</feature>
<evidence type="ECO:0000313" key="9">
    <source>
        <dbReference type="Proteomes" id="UP001596103"/>
    </source>
</evidence>
<dbReference type="InterPro" id="IPR037004">
    <property type="entry name" value="Exonuc_VII_ssu_sf"/>
</dbReference>
<evidence type="ECO:0000256" key="6">
    <source>
        <dbReference type="HAMAP-Rule" id="MF_00337"/>
    </source>
</evidence>
<organism evidence="8 9">
    <name type="scientific">Paraburkholderia denitrificans</name>
    <dbReference type="NCBI Taxonomy" id="694025"/>
    <lineage>
        <taxon>Bacteria</taxon>
        <taxon>Pseudomonadati</taxon>
        <taxon>Pseudomonadota</taxon>
        <taxon>Betaproteobacteria</taxon>
        <taxon>Burkholderiales</taxon>
        <taxon>Burkholderiaceae</taxon>
        <taxon>Paraburkholderia</taxon>
    </lineage>
</organism>
<keyword evidence="4 6" id="KW-0378">Hydrolase</keyword>
<dbReference type="Proteomes" id="UP001596103">
    <property type="component" value="Unassembled WGS sequence"/>
</dbReference>
<evidence type="ECO:0000313" key="8">
    <source>
        <dbReference type="EMBL" id="MFC5427478.1"/>
    </source>
</evidence>
<dbReference type="RefSeq" id="WP_377708913.1">
    <property type="nucleotide sequence ID" value="NZ_JBHSMP010000005.1"/>
</dbReference>
<dbReference type="EC" id="3.1.11.6" evidence="6"/>
<dbReference type="NCBIfam" id="NF002141">
    <property type="entry name" value="PRK00977.1-5"/>
    <property type="match status" value="1"/>
</dbReference>
<dbReference type="Gene3D" id="1.10.287.1040">
    <property type="entry name" value="Exonuclease VII, small subunit"/>
    <property type="match status" value="1"/>
</dbReference>
<comment type="catalytic activity">
    <reaction evidence="6">
        <text>Exonucleolytic cleavage in either 5'- to 3'- or 3'- to 5'-direction to yield nucleoside 5'-phosphates.</text>
        <dbReference type="EC" id="3.1.11.6"/>
    </reaction>
</comment>
<keyword evidence="2 6" id="KW-0963">Cytoplasm</keyword>
<keyword evidence="9" id="KW-1185">Reference proteome</keyword>
<dbReference type="PANTHER" id="PTHR34137:SF1">
    <property type="entry name" value="EXODEOXYRIBONUCLEASE 7 SMALL SUBUNIT"/>
    <property type="match status" value="1"/>
</dbReference>
<evidence type="ECO:0000256" key="4">
    <source>
        <dbReference type="ARBA" id="ARBA00022801"/>
    </source>
</evidence>
<comment type="similarity">
    <text evidence="1 6">Belongs to the XseB family.</text>
</comment>
<gene>
    <name evidence="6" type="primary">xseB</name>
    <name evidence="8" type="ORF">ACFPTO_01440</name>
</gene>
<comment type="caution">
    <text evidence="8">The sequence shown here is derived from an EMBL/GenBank/DDBJ whole genome shotgun (WGS) entry which is preliminary data.</text>
</comment>
<sequence>MAKPASKDSTADSAADRAAAAEGANSGAEGGHQAGSDGSMRPESYEAALAELDTLVARMEGGSLSLEESLAAYRRGAVLVKFCQQQLEKVEQQVRVLDGETLRPVPLNTTGSSAEGGDNDL</sequence>
<keyword evidence="5 6" id="KW-0269">Exonuclease</keyword>
<dbReference type="InterPro" id="IPR003761">
    <property type="entry name" value="Exonuc_VII_S"/>
</dbReference>
<evidence type="ECO:0000256" key="1">
    <source>
        <dbReference type="ARBA" id="ARBA00009998"/>
    </source>
</evidence>
<comment type="function">
    <text evidence="6">Bidirectionally degrades single-stranded DNA into large acid-insoluble oligonucleotides, which are then degraded further into small acid-soluble oligonucleotides.</text>
</comment>
<accession>A0ABW0J385</accession>
<dbReference type="Pfam" id="PF02609">
    <property type="entry name" value="Exonuc_VII_S"/>
    <property type="match status" value="1"/>
</dbReference>
<comment type="subcellular location">
    <subcellularLocation>
        <location evidence="6">Cytoplasm</location>
    </subcellularLocation>
</comment>
<dbReference type="NCBIfam" id="TIGR01280">
    <property type="entry name" value="xseB"/>
    <property type="match status" value="1"/>
</dbReference>
<proteinExistence type="inferred from homology"/>
<dbReference type="GO" id="GO:0008855">
    <property type="term" value="F:exodeoxyribonuclease VII activity"/>
    <property type="evidence" value="ECO:0007669"/>
    <property type="project" value="UniProtKB-EC"/>
</dbReference>
<feature type="compositionally biased region" description="Low complexity" evidence="7">
    <location>
        <begin position="11"/>
        <end position="27"/>
    </location>
</feature>
<feature type="region of interest" description="Disordered" evidence="7">
    <location>
        <begin position="1"/>
        <end position="45"/>
    </location>
</feature>
<dbReference type="PANTHER" id="PTHR34137">
    <property type="entry name" value="EXODEOXYRIBONUCLEASE 7 SMALL SUBUNIT"/>
    <property type="match status" value="1"/>
</dbReference>
<evidence type="ECO:0000256" key="5">
    <source>
        <dbReference type="ARBA" id="ARBA00022839"/>
    </source>
</evidence>
<name>A0ABW0J385_9BURK</name>
<protein>
    <recommendedName>
        <fullName evidence="6">Exodeoxyribonuclease 7 small subunit</fullName>
        <ecNumber evidence="6">3.1.11.6</ecNumber>
    </recommendedName>
    <alternativeName>
        <fullName evidence="6">Exodeoxyribonuclease VII small subunit</fullName>
        <shortName evidence="6">Exonuclease VII small subunit</shortName>
    </alternativeName>
</protein>
<dbReference type="EMBL" id="JBHSMP010000005">
    <property type="protein sequence ID" value="MFC5427478.1"/>
    <property type="molecule type" value="Genomic_DNA"/>
</dbReference>
<evidence type="ECO:0000256" key="7">
    <source>
        <dbReference type="SAM" id="MobiDB-lite"/>
    </source>
</evidence>
<evidence type="ECO:0000256" key="2">
    <source>
        <dbReference type="ARBA" id="ARBA00022490"/>
    </source>
</evidence>